<feature type="transmembrane region" description="Helical" evidence="8">
    <location>
        <begin position="333"/>
        <end position="350"/>
    </location>
</feature>
<reference evidence="9" key="1">
    <citation type="submission" date="2020-02" db="EMBL/GenBank/DDBJ databases">
        <authorList>
            <person name="Meier V. D."/>
        </authorList>
    </citation>
    <scope>NUCLEOTIDE SEQUENCE</scope>
    <source>
        <strain evidence="9">AVDCRST_MAG22</strain>
    </source>
</reference>
<keyword evidence="6 8" id="KW-0472">Membrane</keyword>
<feature type="transmembrane region" description="Helical" evidence="8">
    <location>
        <begin position="267"/>
        <end position="287"/>
    </location>
</feature>
<sequence>MVRGVARVSDAVLYTVAFWVFVAASWMDVRYLGGTLGRISTESMRVHVDFDSFWRSARALLEGGDIYDAGARLVNLNPPVWTVLMSPLGLMEAIDAYRLFVLLCVLVVIGYLAWTAEEVGLRPVWAVVGAGLLLLSSPLLSTLALGQVYPVLALGLVAAWISDRRDAHWPSGIALGLVVALKPSLAPVLLWPLVRRRWDAFAAACVSGLAATLVGLVVAGPAATWRYVGVLNEGSAAAYWDNASIPAAMARFFTEHPYGQNAATLPWMVYVGYAIGISVVLLTAAKIRGGGEAGLWALVAASLLASPIAWHNYLVLLAPGVLLLLARGRTAPALFLLALQAIPAQWPLLWNEQGTVGATFALTLYLYVLLAHWVLLLLAAKPETPEPAKAG</sequence>
<feature type="transmembrane region" description="Helical" evidence="8">
    <location>
        <begin position="356"/>
        <end position="379"/>
    </location>
</feature>
<evidence type="ECO:0000256" key="5">
    <source>
        <dbReference type="ARBA" id="ARBA00022989"/>
    </source>
</evidence>
<evidence type="ECO:0000256" key="4">
    <source>
        <dbReference type="ARBA" id="ARBA00022692"/>
    </source>
</evidence>
<keyword evidence="5 8" id="KW-1133">Transmembrane helix</keyword>
<accession>A0A6J4PSV6</accession>
<gene>
    <name evidence="9" type="ORF">AVDCRST_MAG22-2590</name>
</gene>
<keyword evidence="3" id="KW-0808">Transferase</keyword>
<dbReference type="GO" id="GO:0016758">
    <property type="term" value="F:hexosyltransferase activity"/>
    <property type="evidence" value="ECO:0007669"/>
    <property type="project" value="InterPro"/>
</dbReference>
<evidence type="ECO:0000256" key="3">
    <source>
        <dbReference type="ARBA" id="ARBA00022679"/>
    </source>
</evidence>
<evidence type="ECO:0000256" key="7">
    <source>
        <dbReference type="ARBA" id="ARBA00024033"/>
    </source>
</evidence>
<dbReference type="GO" id="GO:0005886">
    <property type="term" value="C:plasma membrane"/>
    <property type="evidence" value="ECO:0007669"/>
    <property type="project" value="UniProtKB-SubCell"/>
</dbReference>
<keyword evidence="2" id="KW-1003">Cell membrane</keyword>
<keyword evidence="4 8" id="KW-0812">Transmembrane</keyword>
<feature type="transmembrane region" description="Helical" evidence="8">
    <location>
        <begin position="200"/>
        <end position="219"/>
    </location>
</feature>
<feature type="transmembrane region" description="Helical" evidence="8">
    <location>
        <begin position="173"/>
        <end position="194"/>
    </location>
</feature>
<name>A0A6J4PSV6_9ACTN</name>
<evidence type="ECO:0000256" key="2">
    <source>
        <dbReference type="ARBA" id="ARBA00022475"/>
    </source>
</evidence>
<dbReference type="InterPro" id="IPR018584">
    <property type="entry name" value="GT87"/>
</dbReference>
<proteinExistence type="inferred from homology"/>
<comment type="similarity">
    <text evidence="7">Belongs to the glycosyltransferase 87 family.</text>
</comment>
<organism evidence="9">
    <name type="scientific">uncultured Rubrobacteraceae bacterium</name>
    <dbReference type="NCBI Taxonomy" id="349277"/>
    <lineage>
        <taxon>Bacteria</taxon>
        <taxon>Bacillati</taxon>
        <taxon>Actinomycetota</taxon>
        <taxon>Rubrobacteria</taxon>
        <taxon>Rubrobacterales</taxon>
        <taxon>Rubrobacteraceae</taxon>
        <taxon>environmental samples</taxon>
    </lineage>
</organism>
<feature type="transmembrane region" description="Helical" evidence="8">
    <location>
        <begin position="96"/>
        <end position="114"/>
    </location>
</feature>
<comment type="subcellular location">
    <subcellularLocation>
        <location evidence="1">Cell membrane</location>
        <topology evidence="1">Multi-pass membrane protein</topology>
    </subcellularLocation>
</comment>
<evidence type="ECO:0000256" key="8">
    <source>
        <dbReference type="SAM" id="Phobius"/>
    </source>
</evidence>
<dbReference type="AlphaFoldDB" id="A0A6J4PSV6"/>
<evidence type="ECO:0000256" key="6">
    <source>
        <dbReference type="ARBA" id="ARBA00023136"/>
    </source>
</evidence>
<feature type="transmembrane region" description="Helical" evidence="8">
    <location>
        <begin position="293"/>
        <end position="326"/>
    </location>
</feature>
<protein>
    <recommendedName>
        <fullName evidence="10">DUF2029 domain-containing protein</fullName>
    </recommendedName>
</protein>
<dbReference type="Pfam" id="PF09594">
    <property type="entry name" value="GT87"/>
    <property type="match status" value="1"/>
</dbReference>
<dbReference type="EMBL" id="CADCUV010000117">
    <property type="protein sequence ID" value="CAA9421354.1"/>
    <property type="molecule type" value="Genomic_DNA"/>
</dbReference>
<feature type="transmembrane region" description="Helical" evidence="8">
    <location>
        <begin position="12"/>
        <end position="29"/>
    </location>
</feature>
<evidence type="ECO:0000313" key="9">
    <source>
        <dbReference type="EMBL" id="CAA9421354.1"/>
    </source>
</evidence>
<evidence type="ECO:0008006" key="10">
    <source>
        <dbReference type="Google" id="ProtNLM"/>
    </source>
</evidence>
<evidence type="ECO:0000256" key="1">
    <source>
        <dbReference type="ARBA" id="ARBA00004651"/>
    </source>
</evidence>
<feature type="transmembrane region" description="Helical" evidence="8">
    <location>
        <begin position="134"/>
        <end position="161"/>
    </location>
</feature>